<accession>A0A834GTX1</accession>
<evidence type="ECO:0000256" key="2">
    <source>
        <dbReference type="ARBA" id="ARBA00023015"/>
    </source>
</evidence>
<dbReference type="PROSITE" id="PS50888">
    <property type="entry name" value="BHLH"/>
    <property type="match status" value="1"/>
</dbReference>
<sequence>MVCQAASQTRFRALKHESGIAGSATIIVRVIACFQPLQDCQVRGRIRFKSYWSSFISSFRCLYLRCLVYLLMVENLILFCLLEKHQVISDLQLLLYCCVMFSFLILGDCCRWMENDFGSWFHHQISDRQSPNLNALGAPFDIGLRNTIPAHIIPAHMSPCPNVLPTKENAPAFPFSGVPYFNAGQQLNEPQGWFYCLPRFRQAFTPAPSSIFKEKLSSGPNPEAGCAQKRFLVFDQSGDQTTLMFTPGVGSPPVQCATTFGPKLNSAFDSNNIGLGTERDTRLHLEPILTCEYDENKKDDTGSEMYHEDTEEINALLYSDDDEYDDDGVSSEDDEVASTGHSPCGMTDDGKQELLEESEEVASSRGPIKRRKLFDGGYEVEPLMDTATSVKSKICFNLEDDAESSCADSKNKGLGKFGSLSGNKRSRKDKIRETVDILQSIIPGGEGKDAIRILDEAIDYLRSLKYKAKALGVDTL</sequence>
<feature type="region of interest" description="Disordered" evidence="5">
    <location>
        <begin position="321"/>
        <end position="349"/>
    </location>
</feature>
<comment type="caution">
    <text evidence="8">The sequence shown here is derived from an EMBL/GenBank/DDBJ whole genome shotgun (WGS) entry which is preliminary data.</text>
</comment>
<feature type="transmembrane region" description="Helical" evidence="6">
    <location>
        <begin position="62"/>
        <end position="81"/>
    </location>
</feature>
<evidence type="ECO:0000256" key="6">
    <source>
        <dbReference type="SAM" id="Phobius"/>
    </source>
</evidence>
<evidence type="ECO:0000256" key="5">
    <source>
        <dbReference type="SAM" id="MobiDB-lite"/>
    </source>
</evidence>
<evidence type="ECO:0000256" key="3">
    <source>
        <dbReference type="ARBA" id="ARBA00023163"/>
    </source>
</evidence>
<dbReference type="PANTHER" id="PTHR36066:SF2">
    <property type="entry name" value="TRANSCRIPTION FACTOR BHLH145"/>
    <property type="match status" value="1"/>
</dbReference>
<keyword evidence="3" id="KW-0804">Transcription</keyword>
<name>A0A834GTX1_RHOSS</name>
<dbReference type="OrthoDB" id="777433at2759"/>
<feature type="domain" description="BHLH" evidence="7">
    <location>
        <begin position="415"/>
        <end position="464"/>
    </location>
</feature>
<dbReference type="EMBL" id="WJXA01000006">
    <property type="protein sequence ID" value="KAF7140210.1"/>
    <property type="molecule type" value="Genomic_DNA"/>
</dbReference>
<dbReference type="AlphaFoldDB" id="A0A834GTX1"/>
<dbReference type="InterPro" id="IPR011598">
    <property type="entry name" value="bHLH_dom"/>
</dbReference>
<reference evidence="8" key="1">
    <citation type="submission" date="2019-11" db="EMBL/GenBank/DDBJ databases">
        <authorList>
            <person name="Liu Y."/>
            <person name="Hou J."/>
            <person name="Li T.-Q."/>
            <person name="Guan C.-H."/>
            <person name="Wu X."/>
            <person name="Wu H.-Z."/>
            <person name="Ling F."/>
            <person name="Zhang R."/>
            <person name="Shi X.-G."/>
            <person name="Ren J.-P."/>
            <person name="Chen E.-F."/>
            <person name="Sun J.-M."/>
        </authorList>
    </citation>
    <scope>NUCLEOTIDE SEQUENCE</scope>
    <source>
        <strain evidence="8">Adult_tree_wgs_1</strain>
        <tissue evidence="8">Leaves</tissue>
    </source>
</reference>
<evidence type="ECO:0000259" key="7">
    <source>
        <dbReference type="PROSITE" id="PS50888"/>
    </source>
</evidence>
<keyword evidence="6" id="KW-0812">Transmembrane</keyword>
<keyword evidence="4" id="KW-0539">Nucleus</keyword>
<dbReference type="InterPro" id="IPR036638">
    <property type="entry name" value="HLH_DNA-bd_sf"/>
</dbReference>
<keyword evidence="2" id="KW-0805">Transcription regulation</keyword>
<evidence type="ECO:0000256" key="4">
    <source>
        <dbReference type="ARBA" id="ARBA00023242"/>
    </source>
</evidence>
<dbReference type="Proteomes" id="UP000626092">
    <property type="component" value="Unassembled WGS sequence"/>
</dbReference>
<evidence type="ECO:0000313" key="9">
    <source>
        <dbReference type="Proteomes" id="UP000626092"/>
    </source>
</evidence>
<keyword evidence="9" id="KW-1185">Reference proteome</keyword>
<evidence type="ECO:0000313" key="8">
    <source>
        <dbReference type="EMBL" id="KAF7140210.1"/>
    </source>
</evidence>
<feature type="compositionally biased region" description="Acidic residues" evidence="5">
    <location>
        <begin position="321"/>
        <end position="336"/>
    </location>
</feature>
<proteinExistence type="predicted"/>
<keyword evidence="6" id="KW-0472">Membrane</keyword>
<organism evidence="8 9">
    <name type="scientific">Rhododendron simsii</name>
    <name type="common">Sims's rhododendron</name>
    <dbReference type="NCBI Taxonomy" id="118357"/>
    <lineage>
        <taxon>Eukaryota</taxon>
        <taxon>Viridiplantae</taxon>
        <taxon>Streptophyta</taxon>
        <taxon>Embryophyta</taxon>
        <taxon>Tracheophyta</taxon>
        <taxon>Spermatophyta</taxon>
        <taxon>Magnoliopsida</taxon>
        <taxon>eudicotyledons</taxon>
        <taxon>Gunneridae</taxon>
        <taxon>Pentapetalae</taxon>
        <taxon>asterids</taxon>
        <taxon>Ericales</taxon>
        <taxon>Ericaceae</taxon>
        <taxon>Ericoideae</taxon>
        <taxon>Rhodoreae</taxon>
        <taxon>Rhododendron</taxon>
    </lineage>
</organism>
<dbReference type="SUPFAM" id="SSF47459">
    <property type="entry name" value="HLH, helix-loop-helix DNA-binding domain"/>
    <property type="match status" value="1"/>
</dbReference>
<dbReference type="GO" id="GO:0046983">
    <property type="term" value="F:protein dimerization activity"/>
    <property type="evidence" value="ECO:0007669"/>
    <property type="project" value="InterPro"/>
</dbReference>
<keyword evidence="6" id="KW-1133">Transmembrane helix</keyword>
<dbReference type="Gene3D" id="4.10.280.10">
    <property type="entry name" value="Helix-loop-helix DNA-binding domain"/>
    <property type="match status" value="1"/>
</dbReference>
<dbReference type="GO" id="GO:0005634">
    <property type="term" value="C:nucleus"/>
    <property type="evidence" value="ECO:0007669"/>
    <property type="project" value="UniProtKB-SubCell"/>
</dbReference>
<dbReference type="PANTHER" id="PTHR36066">
    <property type="entry name" value="TRANSCRIPTION FACTOR BHLH145"/>
    <property type="match status" value="1"/>
</dbReference>
<protein>
    <recommendedName>
        <fullName evidence="7">BHLH domain-containing protein</fullName>
    </recommendedName>
</protein>
<comment type="subcellular location">
    <subcellularLocation>
        <location evidence="1">Nucleus</location>
    </subcellularLocation>
</comment>
<dbReference type="CDD" id="cd18917">
    <property type="entry name" value="bHLH_AtSAC51_like"/>
    <property type="match status" value="1"/>
</dbReference>
<gene>
    <name evidence="8" type="ORF">RHSIM_Rhsim06G0074100</name>
</gene>
<dbReference type="InterPro" id="IPR037546">
    <property type="entry name" value="SAC51-like"/>
</dbReference>
<dbReference type="Pfam" id="PF23173">
    <property type="entry name" value="bHLH_SAC51"/>
    <property type="match status" value="1"/>
</dbReference>
<evidence type="ECO:0000256" key="1">
    <source>
        <dbReference type="ARBA" id="ARBA00004123"/>
    </source>
</evidence>